<organism evidence="3 4">
    <name type="scientific">Smittium megazygosporum</name>
    <dbReference type="NCBI Taxonomy" id="133381"/>
    <lineage>
        <taxon>Eukaryota</taxon>
        <taxon>Fungi</taxon>
        <taxon>Fungi incertae sedis</taxon>
        <taxon>Zoopagomycota</taxon>
        <taxon>Kickxellomycotina</taxon>
        <taxon>Harpellomycetes</taxon>
        <taxon>Harpellales</taxon>
        <taxon>Legeriomycetaceae</taxon>
        <taxon>Smittium</taxon>
    </lineage>
</organism>
<sequence>MSYKKRGSDPSPPLDIPRPQNDPKFSPPNLSDFPAYNVTSPILEHSKTENSSLLTQHSTNSYNVSSITSSDQFIIIPPSHNSKPQPPKNFRRYKGLKSFLKKDSKPFQISNPVHPTHSFSATPASSSPFSNSKPLPKARTTLSSNLYPDLDIVKEQGSDTQTQYSEPIPTLKPRKSFLWDLVKSPLSSKSSSKQKQLIADITTTASSTSSLRKKQSSNHISSSLSQNNPVFEYPLSKKNSNPLQKDYNKYALGLSQTKENIKRLNDKINAKKSSTSSLKNPFSLGLSSHQQQSIFSRSISLKNRPQISHSDSTDTLKPSPRFFSSSKHTQLSLEKYDPNEKLEKTKNSENSLDSTQKNSPMNPPFSSQTKISNPSTPNDDTPSALAKYIFSFYDQQNYPLYNVKFDLPPQEFASFLGGNLPINQKTLSIYISFFDFTNMKLIDCMRLLCSKLPIQGETQVVDRVILALAQRFIECNKDNILCTVDEAHIVAFSILLLNTDLNYAKIGDSSRMIKNKYISNTLSSLKENRKKYLASLNIEFSSQNQNTRSTIIAKSTRTSSFSLPRSNIFSSKSSHKLKTTPPKLPELDLFTSDTPIFKQVPASATIEFSRDSKHHQTLPQPYLTSDKFNSIDSQFLLFSQKYNIDLNYPQNQSSLASNNSDLSSRDPNREVSVNNLVFSTRNNHTSTHYPASTSLEAFLNDRESSSLDFPTIPKKSPSLGSKSIINQSLSQNFDPESEYLSPTDEYASHIKLLESSFANNLLVSKPPIIPQKPAPFEEAKIADMLKKIYSSIKESPLPKPNSSYQPLTAIQGCDPQTSALPRINKKIFSRKSSAQSINSYPRNQKKQDFSLDLQLNDSTFHFGTIINKQFENSSNSNIFSKNSKSGSSYNRQPLQFDKSLSPIVETESNHFHDNKKPTSPIHKQKQQQSQRHQLTSGQFLNTSMQPIINSDTLTISTQRQIDSNTNNTFSLPGVYSLSGLLLKKVHCEKPGKRPLNSFWHTCYLFLADGKLLTYKAEDKDGPIPGLCTLIPPESQLVDSWDLNHSFTQMMPSPNSQPSSRNTIAVTHRRGSVYLFRTFSHEEALKWAFSINFWAALVSKAPFIMGGVDNTDYGWYNDMDFLKPEEKDSVKPKSSDVSSQSSYLTKDLVQKAKQKSSLFLNFKDSNRYPVLSTWESPIDPSQNSNLSEKQQVTSFKKHLDYLESELAKHSASRLTVLNRTDLKSQQQAKATQNWKKKSQYLFKEITKYRTYIDTLEIAITEQDKVSNFKIFEEMDASEFLMNDSVDEDFHSIDNEDFNQLSTRPEVTNL</sequence>
<dbReference type="PANTHER" id="PTHR10663">
    <property type="entry name" value="GUANYL-NUCLEOTIDE EXCHANGE FACTOR"/>
    <property type="match status" value="1"/>
</dbReference>
<keyword evidence="4" id="KW-1185">Reference proteome</keyword>
<dbReference type="Pfam" id="PF01369">
    <property type="entry name" value="Sec7"/>
    <property type="match status" value="1"/>
</dbReference>
<dbReference type="Gene3D" id="2.30.29.30">
    <property type="entry name" value="Pleckstrin-homology domain (PH domain)/Phosphotyrosine-binding domain (PTB)"/>
    <property type="match status" value="1"/>
</dbReference>
<feature type="compositionally biased region" description="Low complexity" evidence="1">
    <location>
        <begin position="217"/>
        <end position="228"/>
    </location>
</feature>
<dbReference type="PANTHER" id="PTHR10663:SF373">
    <property type="entry name" value="PH AND SEC7 DOMAIN-CONTAINING PROTEIN C11E3.11C"/>
    <property type="match status" value="1"/>
</dbReference>
<evidence type="ECO:0000256" key="1">
    <source>
        <dbReference type="SAM" id="MobiDB-lite"/>
    </source>
</evidence>
<feature type="compositionally biased region" description="Polar residues" evidence="1">
    <location>
        <begin position="348"/>
        <end position="379"/>
    </location>
</feature>
<dbReference type="GO" id="GO:0032012">
    <property type="term" value="P:regulation of ARF protein signal transduction"/>
    <property type="evidence" value="ECO:0007669"/>
    <property type="project" value="InterPro"/>
</dbReference>
<feature type="region of interest" description="Disordered" evidence="1">
    <location>
        <begin position="1"/>
        <end position="37"/>
    </location>
</feature>
<evidence type="ECO:0000313" key="3">
    <source>
        <dbReference type="EMBL" id="PVV05045.1"/>
    </source>
</evidence>
<dbReference type="Proteomes" id="UP000245609">
    <property type="component" value="Unassembled WGS sequence"/>
</dbReference>
<dbReference type="InterPro" id="IPR023394">
    <property type="entry name" value="Sec7_C_sf"/>
</dbReference>
<feature type="domain" description="SEC7" evidence="2">
    <location>
        <begin position="341"/>
        <end position="540"/>
    </location>
</feature>
<dbReference type="SUPFAM" id="SSF48425">
    <property type="entry name" value="Sec7 domain"/>
    <property type="match status" value="1"/>
</dbReference>
<dbReference type="GO" id="GO:0005085">
    <property type="term" value="F:guanyl-nucleotide exchange factor activity"/>
    <property type="evidence" value="ECO:0007669"/>
    <property type="project" value="InterPro"/>
</dbReference>
<dbReference type="PROSITE" id="PS50190">
    <property type="entry name" value="SEC7"/>
    <property type="match status" value="1"/>
</dbReference>
<dbReference type="STRING" id="133381.A0A2T9ZKE1"/>
<feature type="region of interest" description="Disordered" evidence="1">
    <location>
        <begin position="106"/>
        <end position="141"/>
    </location>
</feature>
<evidence type="ECO:0000259" key="2">
    <source>
        <dbReference type="PROSITE" id="PS50190"/>
    </source>
</evidence>
<proteinExistence type="predicted"/>
<name>A0A2T9ZKE1_9FUNG</name>
<dbReference type="SMART" id="SM00222">
    <property type="entry name" value="Sec7"/>
    <property type="match status" value="1"/>
</dbReference>
<dbReference type="InterPro" id="IPR011993">
    <property type="entry name" value="PH-like_dom_sf"/>
</dbReference>
<dbReference type="InterPro" id="IPR041681">
    <property type="entry name" value="PH_9"/>
</dbReference>
<dbReference type="InterPro" id="IPR000904">
    <property type="entry name" value="Sec7_dom"/>
</dbReference>
<dbReference type="InterPro" id="IPR035999">
    <property type="entry name" value="Sec7_dom_sf"/>
</dbReference>
<dbReference type="SUPFAM" id="SSF50729">
    <property type="entry name" value="PH domain-like"/>
    <property type="match status" value="1"/>
</dbReference>
<gene>
    <name evidence="3" type="ORF">BB560_000435</name>
</gene>
<feature type="region of interest" description="Disordered" evidence="1">
    <location>
        <begin position="908"/>
        <end position="933"/>
    </location>
</feature>
<feature type="compositionally biased region" description="Basic and acidic residues" evidence="1">
    <location>
        <begin position="334"/>
        <end position="347"/>
    </location>
</feature>
<feature type="compositionally biased region" description="Low complexity" evidence="1">
    <location>
        <begin position="115"/>
        <end position="137"/>
    </location>
</feature>
<feature type="region of interest" description="Disordered" evidence="1">
    <location>
        <begin position="203"/>
        <end position="244"/>
    </location>
</feature>
<evidence type="ECO:0000313" key="4">
    <source>
        <dbReference type="Proteomes" id="UP000245609"/>
    </source>
</evidence>
<reference evidence="3 4" key="1">
    <citation type="journal article" date="2018" name="MBio">
        <title>Comparative Genomics Reveals the Core Gene Toolbox for the Fungus-Insect Symbiosis.</title>
        <authorList>
            <person name="Wang Y."/>
            <person name="Stata M."/>
            <person name="Wang W."/>
            <person name="Stajich J.E."/>
            <person name="White M.M."/>
            <person name="Moncalvo J.M."/>
        </authorList>
    </citation>
    <scope>NUCLEOTIDE SEQUENCE [LARGE SCALE GENOMIC DNA]</scope>
    <source>
        <strain evidence="3 4">SC-DP-2</strain>
    </source>
</reference>
<dbReference type="SMART" id="SM00233">
    <property type="entry name" value="PH"/>
    <property type="match status" value="1"/>
</dbReference>
<dbReference type="OrthoDB" id="2157641at2759"/>
<dbReference type="EMBL" id="MBFS01000046">
    <property type="protein sequence ID" value="PVV05045.1"/>
    <property type="molecule type" value="Genomic_DNA"/>
</dbReference>
<protein>
    <recommendedName>
        <fullName evidence="2">SEC7 domain-containing protein</fullName>
    </recommendedName>
</protein>
<feature type="compositionally biased region" description="Polar residues" evidence="1">
    <location>
        <begin position="299"/>
        <end position="332"/>
    </location>
</feature>
<dbReference type="Pfam" id="PF15410">
    <property type="entry name" value="PH_9"/>
    <property type="match status" value="1"/>
</dbReference>
<feature type="region of interest" description="Disordered" evidence="1">
    <location>
        <begin position="299"/>
        <end position="379"/>
    </location>
</feature>
<dbReference type="InterPro" id="IPR001849">
    <property type="entry name" value="PH_domain"/>
</dbReference>
<dbReference type="CDD" id="cd00821">
    <property type="entry name" value="PH"/>
    <property type="match status" value="1"/>
</dbReference>
<accession>A0A2T9ZKE1</accession>
<dbReference type="Gene3D" id="1.10.1000.11">
    <property type="entry name" value="Arf Nucleotide-binding Site Opener,domain 2"/>
    <property type="match status" value="1"/>
</dbReference>
<comment type="caution">
    <text evidence="3">The sequence shown here is derived from an EMBL/GenBank/DDBJ whole genome shotgun (WGS) entry which is preliminary data.</text>
</comment>